<protein>
    <recommendedName>
        <fullName evidence="6">Aldouronate transport system substrate-binding protein</fullName>
    </recommendedName>
</protein>
<feature type="chain" id="PRO_5039687496" description="Aldouronate transport system substrate-binding protein" evidence="3">
    <location>
        <begin position="24"/>
        <end position="563"/>
    </location>
</feature>
<dbReference type="InterPro" id="IPR050490">
    <property type="entry name" value="Bact_solute-bd_prot1"/>
</dbReference>
<evidence type="ECO:0000256" key="3">
    <source>
        <dbReference type="SAM" id="SignalP"/>
    </source>
</evidence>
<dbReference type="PANTHER" id="PTHR43649:SF33">
    <property type="entry name" value="POLYGALACTURONAN_RHAMNOGALACTURONAN-BINDING PROTEIN YTCQ"/>
    <property type="match status" value="1"/>
</dbReference>
<keyword evidence="5" id="KW-1185">Reference proteome</keyword>
<dbReference type="Proteomes" id="UP000612456">
    <property type="component" value="Unassembled WGS sequence"/>
</dbReference>
<feature type="signal peptide" evidence="3">
    <location>
        <begin position="1"/>
        <end position="23"/>
    </location>
</feature>
<evidence type="ECO:0008006" key="6">
    <source>
        <dbReference type="Google" id="ProtNLM"/>
    </source>
</evidence>
<dbReference type="Gene3D" id="3.40.190.10">
    <property type="entry name" value="Periplasmic binding protein-like II"/>
    <property type="match status" value="2"/>
</dbReference>
<evidence type="ECO:0000313" key="4">
    <source>
        <dbReference type="EMBL" id="GGD47276.1"/>
    </source>
</evidence>
<organism evidence="4 5">
    <name type="scientific">Paenibacillus nasutitermitis</name>
    <dbReference type="NCBI Taxonomy" id="1652958"/>
    <lineage>
        <taxon>Bacteria</taxon>
        <taxon>Bacillati</taxon>
        <taxon>Bacillota</taxon>
        <taxon>Bacilli</taxon>
        <taxon>Bacillales</taxon>
        <taxon>Paenibacillaceae</taxon>
        <taxon>Paenibacillus</taxon>
    </lineage>
</organism>
<proteinExistence type="predicted"/>
<dbReference type="PROSITE" id="PS51257">
    <property type="entry name" value="PROKAR_LIPOPROTEIN"/>
    <property type="match status" value="1"/>
</dbReference>
<dbReference type="PANTHER" id="PTHR43649">
    <property type="entry name" value="ARABINOSE-BINDING PROTEIN-RELATED"/>
    <property type="match status" value="1"/>
</dbReference>
<comment type="caution">
    <text evidence="4">The sequence shown here is derived from an EMBL/GenBank/DDBJ whole genome shotgun (WGS) entry which is preliminary data.</text>
</comment>
<reference evidence="4" key="2">
    <citation type="submission" date="2020-09" db="EMBL/GenBank/DDBJ databases">
        <authorList>
            <person name="Sun Q."/>
            <person name="Zhou Y."/>
        </authorList>
    </citation>
    <scope>NUCLEOTIDE SEQUENCE</scope>
    <source>
        <strain evidence="4">CGMCC 1.15178</strain>
    </source>
</reference>
<reference evidence="4" key="1">
    <citation type="journal article" date="2014" name="Int. J. Syst. Evol. Microbiol.">
        <title>Complete genome sequence of Corynebacterium casei LMG S-19264T (=DSM 44701T), isolated from a smear-ripened cheese.</title>
        <authorList>
            <consortium name="US DOE Joint Genome Institute (JGI-PGF)"/>
            <person name="Walter F."/>
            <person name="Albersmeier A."/>
            <person name="Kalinowski J."/>
            <person name="Ruckert C."/>
        </authorList>
    </citation>
    <scope>NUCLEOTIDE SEQUENCE</scope>
    <source>
        <strain evidence="4">CGMCC 1.15178</strain>
    </source>
</reference>
<evidence type="ECO:0000256" key="2">
    <source>
        <dbReference type="SAM" id="MobiDB-lite"/>
    </source>
</evidence>
<dbReference type="SUPFAM" id="SSF53850">
    <property type="entry name" value="Periplasmic binding protein-like II"/>
    <property type="match status" value="1"/>
</dbReference>
<gene>
    <name evidence="4" type="ORF">GCM10010911_00990</name>
</gene>
<name>A0A917DKD4_9BACL</name>
<keyword evidence="1 3" id="KW-0732">Signal</keyword>
<feature type="region of interest" description="Disordered" evidence="2">
    <location>
        <begin position="26"/>
        <end position="55"/>
    </location>
</feature>
<feature type="compositionally biased region" description="Basic and acidic residues" evidence="2">
    <location>
        <begin position="29"/>
        <end position="39"/>
    </location>
</feature>
<dbReference type="EMBL" id="BMHP01000001">
    <property type="protein sequence ID" value="GGD47276.1"/>
    <property type="molecule type" value="Genomic_DNA"/>
</dbReference>
<dbReference type="RefSeq" id="WP_188988095.1">
    <property type="nucleotide sequence ID" value="NZ_BMHP01000001.1"/>
</dbReference>
<accession>A0A917DKD4</accession>
<dbReference type="AlphaFoldDB" id="A0A917DKD4"/>
<sequence length="563" mass="62177">MAKKKWLSAASACVLGLTIVVSACSNGGKADEPKPEKSDNNTGSNATTDGPLVKYDPPIEVHAVRGSLPDDRFKNGDTMDNNVWTKEYESALGVKLIYDWTADGNGGDESALNKKLNVAIASDEIPNVFGVSMKQLSQLIEADQVQDMTEVFEKYATPELKELAQQDGGLALKSATFDGKLMAIPKFGGNIEGADVVWIRTDWLKKLNLEAPKTMDDLMKISEAFVKQDPDGNGKDDTFGLALTKDLYGGMSNLTGFFNGFHAYPNIWVKDASGKLVYGNVQPEMKAALAKLQELYKAGHLDREFAVKDGGKVTESISQNKVGIQYGANWNSYYPLNDAMKQNPGMDWKPFPIVSVDDKPASPGLGFAIFEYYVAAKDFKNPEVIVKMLNLQHERFYGKTADWQKYSTAKDGTEIFQYPLFQVFPPNKNIPDNFEAIKEAFKSKDTSKLNQEQKDNYDKIAAYKGGDMANWAVDRQTGPEGSAFEALTDYKSHAITTGFLGANTPTMVTKKGTLDKMEREVFTKIIMGSASIDEFDKFVADWKKLGGDDMTKEVNEFVSAQQQ</sequence>
<evidence type="ECO:0000313" key="5">
    <source>
        <dbReference type="Proteomes" id="UP000612456"/>
    </source>
</evidence>
<evidence type="ECO:0000256" key="1">
    <source>
        <dbReference type="ARBA" id="ARBA00022729"/>
    </source>
</evidence>
<dbReference type="CDD" id="cd13580">
    <property type="entry name" value="PBP2_AlgQ_like_1"/>
    <property type="match status" value="1"/>
</dbReference>